<name>A0ABS7NLZ7_9RHOB</name>
<dbReference type="PANTHER" id="PTHR30212">
    <property type="entry name" value="PROTEIN YIIM"/>
    <property type="match status" value="1"/>
</dbReference>
<dbReference type="SUPFAM" id="SSF50800">
    <property type="entry name" value="PK beta-barrel domain-like"/>
    <property type="match status" value="1"/>
</dbReference>
<dbReference type="RefSeq" id="WP_222510139.1">
    <property type="nucleotide sequence ID" value="NZ_JAHVJA010000022.1"/>
</dbReference>
<dbReference type="InterPro" id="IPR005302">
    <property type="entry name" value="MoCF_Sase_C"/>
</dbReference>
<dbReference type="PANTHER" id="PTHR30212:SF2">
    <property type="entry name" value="PROTEIN YIIM"/>
    <property type="match status" value="1"/>
</dbReference>
<accession>A0ABS7NLZ7</accession>
<dbReference type="Proteomes" id="UP000766629">
    <property type="component" value="Unassembled WGS sequence"/>
</dbReference>
<dbReference type="EMBL" id="JAHVJA010000022">
    <property type="protein sequence ID" value="MBY6142225.1"/>
    <property type="molecule type" value="Genomic_DNA"/>
</dbReference>
<dbReference type="Pfam" id="PF03475">
    <property type="entry name" value="YiiM_3-alpha"/>
    <property type="match status" value="1"/>
</dbReference>
<proteinExistence type="predicted"/>
<dbReference type="InterPro" id="IPR052353">
    <property type="entry name" value="Benzoxazolinone_Detox_Enz"/>
</dbReference>
<dbReference type="Pfam" id="PF03473">
    <property type="entry name" value="MOSC"/>
    <property type="match status" value="1"/>
</dbReference>
<reference evidence="2 3" key="1">
    <citation type="submission" date="2021-06" db="EMBL/GenBank/DDBJ databases">
        <title>50 bacteria genomes isolated from Dapeng, Shenzhen, China.</title>
        <authorList>
            <person name="Zheng W."/>
            <person name="Yu S."/>
            <person name="Huang Y."/>
        </authorList>
    </citation>
    <scope>NUCLEOTIDE SEQUENCE [LARGE SCALE GENOMIC DNA]</scope>
    <source>
        <strain evidence="2 3">DP1N14-2</strain>
    </source>
</reference>
<gene>
    <name evidence="2" type="ORF">KUV26_22580</name>
</gene>
<sequence length="227" mass="24620">MTLSIPVVGIFAGAVEHRWPEKPPSAIGKQPVTGRVEIGEAGLTCDAQADLTVHGGPDKALHHYPADHYPAWSGELNREDLLPGAFGENLATTGLTEDTVCIGDVFTLGTAKVQISQGRQPCWKLNAHTGNSRMAWLFQKTGRTGWYYRILSTGTIQAGDIMTLTGRPHPAWTVRRVTAARLTRKVDPANAAELAVLPELADGWRAAFSKMAEGDSKENTRVRLQTP</sequence>
<organism evidence="2 3">
    <name type="scientific">Leisingera daeponensis</name>
    <dbReference type="NCBI Taxonomy" id="405746"/>
    <lineage>
        <taxon>Bacteria</taxon>
        <taxon>Pseudomonadati</taxon>
        <taxon>Pseudomonadota</taxon>
        <taxon>Alphaproteobacteria</taxon>
        <taxon>Rhodobacterales</taxon>
        <taxon>Roseobacteraceae</taxon>
        <taxon>Leisingera</taxon>
    </lineage>
</organism>
<dbReference type="Gene3D" id="2.40.33.20">
    <property type="entry name" value="PK beta-barrel domain-like"/>
    <property type="match status" value="1"/>
</dbReference>
<feature type="domain" description="MOSC" evidence="1">
    <location>
        <begin position="30"/>
        <end position="165"/>
    </location>
</feature>
<protein>
    <submittedName>
        <fullName evidence="2">MOSC domain-containing protein</fullName>
    </submittedName>
</protein>
<evidence type="ECO:0000313" key="2">
    <source>
        <dbReference type="EMBL" id="MBY6142225.1"/>
    </source>
</evidence>
<dbReference type="InterPro" id="IPR005163">
    <property type="entry name" value="Tri_helical_YiiM-like"/>
</dbReference>
<comment type="caution">
    <text evidence="2">The sequence shown here is derived from an EMBL/GenBank/DDBJ whole genome shotgun (WGS) entry which is preliminary data.</text>
</comment>
<evidence type="ECO:0000259" key="1">
    <source>
        <dbReference type="PROSITE" id="PS51340"/>
    </source>
</evidence>
<dbReference type="PROSITE" id="PS51340">
    <property type="entry name" value="MOSC"/>
    <property type="match status" value="1"/>
</dbReference>
<keyword evidence="3" id="KW-1185">Reference proteome</keyword>
<dbReference type="InterPro" id="IPR011037">
    <property type="entry name" value="Pyrv_Knase-like_insert_dom_sf"/>
</dbReference>
<evidence type="ECO:0000313" key="3">
    <source>
        <dbReference type="Proteomes" id="UP000766629"/>
    </source>
</evidence>